<evidence type="ECO:0000313" key="2">
    <source>
        <dbReference type="Proteomes" id="UP000050783"/>
    </source>
</evidence>
<reference evidence="1 2" key="1">
    <citation type="submission" date="2015-09" db="EMBL/GenBank/DDBJ databases">
        <authorList>
            <consortium name="Swine Surveillance"/>
        </authorList>
    </citation>
    <scope>NUCLEOTIDE SEQUENCE [LARGE SCALE GENOMIC DNA]</scope>
    <source>
        <strain evidence="1 2">CECT 4292</strain>
    </source>
</reference>
<evidence type="ECO:0000313" key="1">
    <source>
        <dbReference type="EMBL" id="CUH47436.1"/>
    </source>
</evidence>
<organism evidence="1 2">
    <name type="scientific">Ruegeria atlantica</name>
    <dbReference type="NCBI Taxonomy" id="81569"/>
    <lineage>
        <taxon>Bacteria</taxon>
        <taxon>Pseudomonadati</taxon>
        <taxon>Pseudomonadota</taxon>
        <taxon>Alphaproteobacteria</taxon>
        <taxon>Rhodobacterales</taxon>
        <taxon>Roseobacteraceae</taxon>
        <taxon>Ruegeria</taxon>
    </lineage>
</organism>
<protein>
    <submittedName>
        <fullName evidence="1">Uncharacterized protein</fullName>
    </submittedName>
</protein>
<sequence>MIAQIDIRAVLTAWLRGFTLTIVGDARAIVMSLIAEAKLACKAEAIDRMEAIG</sequence>
<dbReference type="Proteomes" id="UP000050783">
    <property type="component" value="Unassembled WGS sequence"/>
</dbReference>
<dbReference type="EMBL" id="CYPU01000024">
    <property type="protein sequence ID" value="CUH47436.1"/>
    <property type="molecule type" value="Genomic_DNA"/>
</dbReference>
<gene>
    <name evidence="1" type="ORF">RUA4292_01606</name>
</gene>
<dbReference type="GeneID" id="55496069"/>
<accession>A0A0N7LQA0</accession>
<name>A0A0N7LQA0_9RHOB</name>
<proteinExistence type="predicted"/>
<dbReference type="AlphaFoldDB" id="A0A0N7LQA0"/>
<dbReference type="RefSeq" id="WP_158506985.1">
    <property type="nucleotide sequence ID" value="NZ_CYPU01000024.1"/>
</dbReference>